<proteinExistence type="predicted"/>
<protein>
    <submittedName>
        <fullName evidence="1">Uncharacterized protein</fullName>
    </submittedName>
</protein>
<organism evidence="1 2">
    <name type="scientific">Mongoliitalea lutea</name>
    <dbReference type="NCBI Taxonomy" id="849756"/>
    <lineage>
        <taxon>Bacteria</taxon>
        <taxon>Pseudomonadati</taxon>
        <taxon>Bacteroidota</taxon>
        <taxon>Cytophagia</taxon>
        <taxon>Cytophagales</taxon>
        <taxon>Cyclobacteriaceae</taxon>
        <taxon>Mongoliitalea</taxon>
    </lineage>
</organism>
<comment type="caution">
    <text evidence="1">The sequence shown here is derived from an EMBL/GenBank/DDBJ whole genome shotgun (WGS) entry which is preliminary data.</text>
</comment>
<keyword evidence="2" id="KW-1185">Reference proteome</keyword>
<evidence type="ECO:0000313" key="1">
    <source>
        <dbReference type="EMBL" id="GHB33135.1"/>
    </source>
</evidence>
<dbReference type="Proteomes" id="UP000642809">
    <property type="component" value="Unassembled WGS sequence"/>
</dbReference>
<dbReference type="EMBL" id="BMYF01000006">
    <property type="protein sequence ID" value="GHB33135.1"/>
    <property type="molecule type" value="Genomic_DNA"/>
</dbReference>
<reference evidence="1" key="2">
    <citation type="submission" date="2020-09" db="EMBL/GenBank/DDBJ databases">
        <authorList>
            <person name="Sun Q."/>
            <person name="Kim S."/>
        </authorList>
    </citation>
    <scope>NUCLEOTIDE SEQUENCE</scope>
    <source>
        <strain evidence="1">KCTC 23224</strain>
    </source>
</reference>
<name>A0A8J3G4T5_9BACT</name>
<sequence length="75" mass="8562">MFIVCVLFLSSCLPENFEEPNLNNSEVLKAKQWFESQDLKNLPGTESKNARVSNSATPYRCGFQIKNGYAQKCRK</sequence>
<reference evidence="1" key="1">
    <citation type="journal article" date="2014" name="Int. J. Syst. Evol. Microbiol.">
        <title>Complete genome sequence of Corynebacterium casei LMG S-19264T (=DSM 44701T), isolated from a smear-ripened cheese.</title>
        <authorList>
            <consortium name="US DOE Joint Genome Institute (JGI-PGF)"/>
            <person name="Walter F."/>
            <person name="Albersmeier A."/>
            <person name="Kalinowski J."/>
            <person name="Ruckert C."/>
        </authorList>
    </citation>
    <scope>NUCLEOTIDE SEQUENCE</scope>
    <source>
        <strain evidence="1">KCTC 23224</strain>
    </source>
</reference>
<gene>
    <name evidence="1" type="ORF">GCM10008106_12570</name>
</gene>
<dbReference type="AlphaFoldDB" id="A0A8J3G4T5"/>
<evidence type="ECO:0000313" key="2">
    <source>
        <dbReference type="Proteomes" id="UP000642809"/>
    </source>
</evidence>
<accession>A0A8J3G4T5</accession>